<dbReference type="PIRSF" id="PIRSF004692">
    <property type="entry name" value="KdsD_KpsF"/>
    <property type="match status" value="1"/>
</dbReference>
<dbReference type="EMBL" id="SKFH01000043">
    <property type="protein sequence ID" value="TCZ66426.1"/>
    <property type="molecule type" value="Genomic_DNA"/>
</dbReference>
<dbReference type="PROSITE" id="PS51371">
    <property type="entry name" value="CBS"/>
    <property type="match status" value="2"/>
</dbReference>
<evidence type="ECO:0000256" key="3">
    <source>
        <dbReference type="ARBA" id="ARBA00023122"/>
    </source>
</evidence>
<dbReference type="NCBIfam" id="TIGR00393">
    <property type="entry name" value="kpsF"/>
    <property type="match status" value="1"/>
</dbReference>
<dbReference type="InterPro" id="IPR004800">
    <property type="entry name" value="KdsD/KpsF-type"/>
</dbReference>
<feature type="site" description="Catalytically relevant" evidence="6">
    <location>
        <position position="53"/>
    </location>
</feature>
<dbReference type="PANTHER" id="PTHR42745">
    <property type="match status" value="1"/>
</dbReference>
<feature type="site" description="Catalytically relevant" evidence="6">
    <location>
        <position position="146"/>
    </location>
</feature>
<keyword evidence="5" id="KW-0479">Metal-binding</keyword>
<keyword evidence="11" id="KW-1185">Reference proteome</keyword>
<comment type="similarity">
    <text evidence="1 4">Belongs to the SIS family. GutQ/KpsF subfamily.</text>
</comment>
<proteinExistence type="inferred from homology"/>
<reference evidence="10 11" key="1">
    <citation type="submission" date="2019-03" db="EMBL/GenBank/DDBJ databases">
        <authorList>
            <person name="Kim M.K.M."/>
        </authorList>
    </citation>
    <scope>NUCLEOTIDE SEQUENCE [LARGE SCALE GENOMIC DNA]</scope>
    <source>
        <strain evidence="10 11">17J68-15</strain>
    </source>
</reference>
<feature type="site" description="Catalytically relevant" evidence="6">
    <location>
        <position position="187"/>
    </location>
</feature>
<evidence type="ECO:0000259" key="9">
    <source>
        <dbReference type="PROSITE" id="PS51464"/>
    </source>
</evidence>
<dbReference type="Gene3D" id="3.10.580.10">
    <property type="entry name" value="CBS-domain"/>
    <property type="match status" value="1"/>
</dbReference>
<dbReference type="GO" id="GO:0046872">
    <property type="term" value="F:metal ion binding"/>
    <property type="evidence" value="ECO:0007669"/>
    <property type="project" value="UniProtKB-KW"/>
</dbReference>
<keyword evidence="5" id="KW-0862">Zinc</keyword>
<feature type="binding site" evidence="5">
    <location>
        <position position="76"/>
    </location>
    <ligand>
        <name>Zn(2+)</name>
        <dbReference type="ChEBI" id="CHEBI:29105"/>
    </ligand>
</feature>
<dbReference type="GO" id="GO:1901135">
    <property type="term" value="P:carbohydrate derivative metabolic process"/>
    <property type="evidence" value="ECO:0007669"/>
    <property type="project" value="InterPro"/>
</dbReference>
<dbReference type="CDD" id="cd05014">
    <property type="entry name" value="SIS_Kpsf"/>
    <property type="match status" value="1"/>
</dbReference>
<dbReference type="Gene3D" id="3.40.50.10490">
    <property type="entry name" value="Glucose-6-phosphate isomerase like protein, domain 1"/>
    <property type="match status" value="1"/>
</dbReference>
<dbReference type="InterPro" id="IPR046342">
    <property type="entry name" value="CBS_dom_sf"/>
</dbReference>
<comment type="caution">
    <text evidence="10">The sequence shown here is derived from an EMBL/GenBank/DDBJ whole genome shotgun (WGS) entry which is preliminary data.</text>
</comment>
<dbReference type="InterPro" id="IPR046348">
    <property type="entry name" value="SIS_dom_sf"/>
</dbReference>
<dbReference type="InterPro" id="IPR050986">
    <property type="entry name" value="GutQ/KpsF_isomerases"/>
</dbReference>
<evidence type="ECO:0000259" key="8">
    <source>
        <dbReference type="PROSITE" id="PS51371"/>
    </source>
</evidence>
<keyword evidence="10" id="KW-0413">Isomerase</keyword>
<evidence type="ECO:0000256" key="1">
    <source>
        <dbReference type="ARBA" id="ARBA00008165"/>
    </source>
</evidence>
<evidence type="ECO:0000313" key="10">
    <source>
        <dbReference type="EMBL" id="TCZ66426.1"/>
    </source>
</evidence>
<dbReference type="SMART" id="SM00116">
    <property type="entry name" value="CBS"/>
    <property type="match status" value="2"/>
</dbReference>
<feature type="domain" description="CBS" evidence="8">
    <location>
        <begin position="270"/>
        <end position="321"/>
    </location>
</feature>
<dbReference type="PANTHER" id="PTHR42745:SF1">
    <property type="entry name" value="ARABINOSE 5-PHOSPHATE ISOMERASE KDSD"/>
    <property type="match status" value="1"/>
</dbReference>
<dbReference type="InterPro" id="IPR035474">
    <property type="entry name" value="SIS_Kpsf"/>
</dbReference>
<keyword evidence="2" id="KW-0677">Repeat</keyword>
<feature type="domain" description="SIS" evidence="9">
    <location>
        <begin position="35"/>
        <end position="178"/>
    </location>
</feature>
<evidence type="ECO:0000256" key="5">
    <source>
        <dbReference type="PIRSR" id="PIRSR004692-2"/>
    </source>
</evidence>
<evidence type="ECO:0000256" key="2">
    <source>
        <dbReference type="ARBA" id="ARBA00022737"/>
    </source>
</evidence>
<dbReference type="InterPro" id="IPR000644">
    <property type="entry name" value="CBS_dom"/>
</dbReference>
<evidence type="ECO:0000256" key="4">
    <source>
        <dbReference type="PIRNR" id="PIRNR004692"/>
    </source>
</evidence>
<dbReference type="GO" id="GO:0019146">
    <property type="term" value="F:arabinose-5-phosphate isomerase activity"/>
    <property type="evidence" value="ECO:0007669"/>
    <property type="project" value="UniProtKB-ARBA"/>
</dbReference>
<dbReference type="CDD" id="cd04604">
    <property type="entry name" value="CBS_pair_SIS_assoc"/>
    <property type="match status" value="1"/>
</dbReference>
<feature type="domain" description="CBS" evidence="8">
    <location>
        <begin position="203"/>
        <end position="261"/>
    </location>
</feature>
<feature type="site" description="Catalytically relevant" evidence="6">
    <location>
        <position position="105"/>
    </location>
</feature>
<evidence type="ECO:0000313" key="11">
    <source>
        <dbReference type="Proteomes" id="UP000295164"/>
    </source>
</evidence>
<gene>
    <name evidence="10" type="ORF">E0486_16720</name>
</gene>
<dbReference type="FunFam" id="3.40.50.10490:FF:000011">
    <property type="entry name" value="Arabinose 5-phosphate isomerase"/>
    <property type="match status" value="1"/>
</dbReference>
<accession>A0A4R4DTT0</accession>
<name>A0A4R4DTT0_9BACT</name>
<keyword evidence="3 7" id="KW-0129">CBS domain</keyword>
<dbReference type="Proteomes" id="UP000295164">
    <property type="component" value="Unassembled WGS sequence"/>
</dbReference>
<evidence type="ECO:0000256" key="7">
    <source>
        <dbReference type="PROSITE-ProRule" id="PRU00703"/>
    </source>
</evidence>
<dbReference type="AlphaFoldDB" id="A0A4R4DTT0"/>
<dbReference type="SUPFAM" id="SSF53697">
    <property type="entry name" value="SIS domain"/>
    <property type="match status" value="1"/>
</dbReference>
<dbReference type="GO" id="GO:0005975">
    <property type="term" value="P:carbohydrate metabolic process"/>
    <property type="evidence" value="ECO:0007669"/>
    <property type="project" value="InterPro"/>
</dbReference>
<dbReference type="Pfam" id="PF00571">
    <property type="entry name" value="CBS"/>
    <property type="match status" value="2"/>
</dbReference>
<dbReference type="InterPro" id="IPR001347">
    <property type="entry name" value="SIS_dom"/>
</dbReference>
<organism evidence="10 11">
    <name type="scientific">Flaviaesturariibacter aridisoli</name>
    <dbReference type="NCBI Taxonomy" id="2545761"/>
    <lineage>
        <taxon>Bacteria</taxon>
        <taxon>Pseudomonadati</taxon>
        <taxon>Bacteroidota</taxon>
        <taxon>Chitinophagia</taxon>
        <taxon>Chitinophagales</taxon>
        <taxon>Chitinophagaceae</taxon>
        <taxon>Flaviaestuariibacter</taxon>
    </lineage>
</organism>
<dbReference type="OrthoDB" id="9762536at2"/>
<dbReference type="Pfam" id="PF01380">
    <property type="entry name" value="SIS"/>
    <property type="match status" value="1"/>
</dbReference>
<evidence type="ECO:0000256" key="6">
    <source>
        <dbReference type="PIRSR" id="PIRSR004692-3"/>
    </source>
</evidence>
<dbReference type="RefSeq" id="WP_131853890.1">
    <property type="nucleotide sequence ID" value="NZ_SKFH01000043.1"/>
</dbReference>
<dbReference type="PROSITE" id="PS51464">
    <property type="entry name" value="SIS"/>
    <property type="match status" value="1"/>
</dbReference>
<protein>
    <submittedName>
        <fullName evidence="10">KpsF/GutQ family sugar-phosphate isomerase</fullName>
    </submittedName>
</protein>
<dbReference type="GO" id="GO:0097367">
    <property type="term" value="F:carbohydrate derivative binding"/>
    <property type="evidence" value="ECO:0007669"/>
    <property type="project" value="InterPro"/>
</dbReference>
<sequence>MSQQSSISAAALRTIALEAEAVQQLGRQLDGLEQVIGRMAACTGRIVLAGIGKSAIIAQKIVATLNSTGTPSLFLHAADAIHGDLGMVQQDDIVIIVSKSGESPEIRVLVPLIKNFGNCVVGMVGNTESFLAQNSDFILNTTVAQEACPNNLAPTTSTTAQLVMGDVLAICLMEQRGFKVEDFAKFHPGGALGKKLYLRVGDLSRGNEKPQVTTTQTIKEVIMEISAKRLGITAVLNNAGELAGVITDGDLRRMLEKASTLEFIQAGHIMSEKPKTIEASELAVNALELMRNNNITTLLVLDNGQYAGVIHLHDLIREGLL</sequence>